<feature type="compositionally biased region" description="Basic and acidic residues" evidence="8">
    <location>
        <begin position="554"/>
        <end position="570"/>
    </location>
</feature>
<dbReference type="GO" id="GO:0005681">
    <property type="term" value="C:spliceosomal complex"/>
    <property type="evidence" value="ECO:0007669"/>
    <property type="project" value="UniProtKB-UniRule"/>
</dbReference>
<feature type="compositionally biased region" description="Basic and acidic residues" evidence="8">
    <location>
        <begin position="7"/>
        <end position="23"/>
    </location>
</feature>
<feature type="region of interest" description="Disordered" evidence="8">
    <location>
        <begin position="176"/>
        <end position="241"/>
    </location>
</feature>
<comment type="subunit">
    <text evidence="7">Associated with the spliceosome.</text>
</comment>
<sequence>MAAAAFKSRDDHRRERELEEARKAGTIPAELDEDGNEINPHIPQYMAQAPWYLNQDKPGLKHTKNWKGKETVASASDFIPRGIKAGPAATKFRKGACANCGAMTHKVQDCVERPRKKGAKFTGKNIAPDEVKVEMAFDYAGKRDHWAQYDPSDHTKMVENYDLEVEKRLKQQKEKEVARLAAKQAKKSEKEMRREQRRRARADAAGQGGGAEHEDGSATDTDTDTDGSSDGSGDEAKANESEQLNLGQAVGNARAGAGSGAAKMSVRNLRIREDRAKYLINLDVNSAYYDPKTRSMRANPTAGGDVNDGGFHGDNFNRVSGDARQLAAMQLYQFEAYDKGQNLHLNADPTTLELMNKIYREKKESLKSSKANKILEKYGGAEHMQAPAKELLFAQTEEYVEYDKTGSVLRGQEKAVVRSKYVEDVHTHNHTAIWGSYFDRHTFRWGYADDHSTIFNSYGTGEAGKRARDAAAAATLREAPERQALAPPPAVSSMAPPSRAMYGMAEELGDNLDEAKVQAAIRAEKERKASAVVDERKRKFNSMKSDEVTAEEMEAYHRSKARADDPMAAM</sequence>
<dbReference type="PANTHER" id="PTHR12942">
    <property type="entry name" value="STEP II SPLICING FACTOR SLU7"/>
    <property type="match status" value="1"/>
</dbReference>
<gene>
    <name evidence="10" type="ORF">AB1Y20_005474</name>
</gene>
<feature type="region of interest" description="Disordered" evidence="8">
    <location>
        <begin position="1"/>
        <end position="40"/>
    </location>
</feature>
<organism evidence="10 11">
    <name type="scientific">Prymnesium parvum</name>
    <name type="common">Toxic golden alga</name>
    <dbReference type="NCBI Taxonomy" id="97485"/>
    <lineage>
        <taxon>Eukaryota</taxon>
        <taxon>Haptista</taxon>
        <taxon>Haptophyta</taxon>
        <taxon>Prymnesiophyceae</taxon>
        <taxon>Prymnesiales</taxon>
        <taxon>Prymnesiaceae</taxon>
        <taxon>Prymnesium</taxon>
    </lineage>
</organism>
<keyword evidence="5 7" id="KW-0508">mRNA splicing</keyword>
<evidence type="ECO:0000256" key="6">
    <source>
        <dbReference type="ARBA" id="ARBA00023242"/>
    </source>
</evidence>
<proteinExistence type="inferred from homology"/>
<comment type="function">
    <text evidence="7">Involved in pre-mRNA splicing.</text>
</comment>
<dbReference type="AlphaFoldDB" id="A0AB34J6M7"/>
<keyword evidence="4 7" id="KW-0747">Spliceosome</keyword>
<evidence type="ECO:0000313" key="11">
    <source>
        <dbReference type="Proteomes" id="UP001515480"/>
    </source>
</evidence>
<name>A0AB34J6M7_PRYPA</name>
<comment type="subcellular location">
    <subcellularLocation>
        <location evidence="1 7">Nucleus</location>
    </subcellularLocation>
</comment>
<feature type="domain" description="Pre-mRNA-splicing factor SLU7" evidence="9">
    <location>
        <begin position="138"/>
        <end position="436"/>
    </location>
</feature>
<protein>
    <recommendedName>
        <fullName evidence="7">Pre-mRNA-splicing factor SLU7</fullName>
    </recommendedName>
</protein>
<evidence type="ECO:0000313" key="10">
    <source>
        <dbReference type="EMBL" id="KAL1512211.1"/>
    </source>
</evidence>
<evidence type="ECO:0000256" key="4">
    <source>
        <dbReference type="ARBA" id="ARBA00022728"/>
    </source>
</evidence>
<comment type="caution">
    <text evidence="10">The sequence shown here is derived from an EMBL/GenBank/DDBJ whole genome shotgun (WGS) entry which is preliminary data.</text>
</comment>
<dbReference type="InterPro" id="IPR021715">
    <property type="entry name" value="Slu7_dom"/>
</dbReference>
<dbReference type="GO" id="GO:0030628">
    <property type="term" value="F:pre-mRNA 3'-splice site binding"/>
    <property type="evidence" value="ECO:0007669"/>
    <property type="project" value="UniProtKB-UniRule"/>
</dbReference>
<evidence type="ECO:0000256" key="2">
    <source>
        <dbReference type="ARBA" id="ARBA00007203"/>
    </source>
</evidence>
<evidence type="ECO:0000259" key="9">
    <source>
        <dbReference type="Pfam" id="PF11708"/>
    </source>
</evidence>
<dbReference type="EMBL" id="JBGBPQ010000013">
    <property type="protein sequence ID" value="KAL1512211.1"/>
    <property type="molecule type" value="Genomic_DNA"/>
</dbReference>
<evidence type="ECO:0000256" key="5">
    <source>
        <dbReference type="ARBA" id="ARBA00023187"/>
    </source>
</evidence>
<feature type="region of interest" description="Disordered" evidence="8">
    <location>
        <begin position="543"/>
        <end position="570"/>
    </location>
</feature>
<dbReference type="PANTHER" id="PTHR12942:SF2">
    <property type="entry name" value="PRE-MRNA-SPLICING FACTOR SLU7"/>
    <property type="match status" value="1"/>
</dbReference>
<comment type="similarity">
    <text evidence="2 7">Belongs to the SLU7 family.</text>
</comment>
<reference evidence="10 11" key="1">
    <citation type="journal article" date="2024" name="Science">
        <title>Giant polyketide synthase enzymes in the biosynthesis of giant marine polyether toxins.</title>
        <authorList>
            <person name="Fallon T.R."/>
            <person name="Shende V.V."/>
            <person name="Wierzbicki I.H."/>
            <person name="Pendleton A.L."/>
            <person name="Watervoot N.F."/>
            <person name="Auber R.P."/>
            <person name="Gonzalez D.J."/>
            <person name="Wisecaver J.H."/>
            <person name="Moore B.S."/>
        </authorList>
    </citation>
    <scope>NUCLEOTIDE SEQUENCE [LARGE SCALE GENOMIC DNA]</scope>
    <source>
        <strain evidence="10 11">12B1</strain>
    </source>
</reference>
<evidence type="ECO:0000256" key="7">
    <source>
        <dbReference type="RuleBase" id="RU367071"/>
    </source>
</evidence>
<evidence type="ECO:0000256" key="3">
    <source>
        <dbReference type="ARBA" id="ARBA00022664"/>
    </source>
</evidence>
<dbReference type="GO" id="GO:0000398">
    <property type="term" value="P:mRNA splicing, via spliceosome"/>
    <property type="evidence" value="ECO:0007669"/>
    <property type="project" value="UniProtKB-UniRule"/>
</dbReference>
<dbReference type="Pfam" id="PF11708">
    <property type="entry name" value="Slu7"/>
    <property type="match status" value="1"/>
</dbReference>
<dbReference type="Proteomes" id="UP001515480">
    <property type="component" value="Unassembled WGS sequence"/>
</dbReference>
<keyword evidence="6 7" id="KW-0539">Nucleus</keyword>
<keyword evidence="3 7" id="KW-0507">mRNA processing</keyword>
<keyword evidence="11" id="KW-1185">Reference proteome</keyword>
<dbReference type="InterPro" id="IPR039974">
    <property type="entry name" value="Splicing_factor_SLU7"/>
</dbReference>
<evidence type="ECO:0000256" key="1">
    <source>
        <dbReference type="ARBA" id="ARBA00004123"/>
    </source>
</evidence>
<evidence type="ECO:0000256" key="8">
    <source>
        <dbReference type="SAM" id="MobiDB-lite"/>
    </source>
</evidence>
<accession>A0AB34J6M7</accession>